<reference evidence="1" key="1">
    <citation type="submission" date="2024-05" db="EMBL/GenBank/DDBJ databases">
        <title>Draft Genome Sequences of Flagellimonas sp. MMG031 and Marinobacter sp. MMG032 Isolated from the dinoflagellate Symbiodinium pilosum.</title>
        <authorList>
            <person name="Shikuma N.J."/>
            <person name="Farrell M.V."/>
        </authorList>
    </citation>
    <scope>NUCLEOTIDE SEQUENCE</scope>
    <source>
        <strain evidence="1">MMG032</strain>
        <plasmid evidence="1">unnaned</plasmid>
    </source>
</reference>
<dbReference type="EMBL" id="CP157803">
    <property type="protein sequence ID" value="XBQ21603.1"/>
    <property type="molecule type" value="Genomic_DNA"/>
</dbReference>
<organism evidence="1">
    <name type="scientific">Marinobacter sp. MMG032</name>
    <dbReference type="NCBI Taxonomy" id="3158548"/>
    <lineage>
        <taxon>Bacteria</taxon>
        <taxon>Pseudomonadati</taxon>
        <taxon>Pseudomonadota</taxon>
        <taxon>Gammaproteobacteria</taxon>
        <taxon>Pseudomonadales</taxon>
        <taxon>Marinobacteraceae</taxon>
        <taxon>Marinobacter</taxon>
    </lineage>
</organism>
<name>A0AAU7MTF4_9GAMM</name>
<geneLocation type="plasmid" evidence="1">
    <name>unnaned</name>
</geneLocation>
<proteinExistence type="predicted"/>
<keyword evidence="1" id="KW-0614">Plasmid</keyword>
<protein>
    <submittedName>
        <fullName evidence="1">Uncharacterized protein</fullName>
    </submittedName>
</protein>
<accession>A0AAU7MTF4</accession>
<dbReference type="RefSeq" id="WP_062787278.1">
    <property type="nucleotide sequence ID" value="NZ_CP157803.1"/>
</dbReference>
<dbReference type="AlphaFoldDB" id="A0AAU7MTF4"/>
<sequence length="228" mass="25949">MRSVSLTDALTTREAWLQAFEDREVYVKNTFAHVQRFGIHEHDFNLAITDLGYAMKRGKECRRWIIHGHKSAVISMLAIANWSLLKLFEVLSALELERAEYRKLQPHLSVSVYHFPSKEIFSPMALSAMNPLAGWPQKWTVPHLVRLLARDQSLRVVCEGQTTDDSFLDSERNFNRGEEVDRLAFIRDLVEDAKSWSVRPTAGGLSVSQGYHVSYFVALSHVTDGACA</sequence>
<gene>
    <name evidence="1" type="ORF">ABNF92_19545</name>
</gene>
<evidence type="ECO:0000313" key="1">
    <source>
        <dbReference type="EMBL" id="XBQ21603.1"/>
    </source>
</evidence>
<dbReference type="KEGG" id="mamm:ABNF92_19545"/>